<protein>
    <submittedName>
        <fullName evidence="4">Alpha/beta hydrolase</fullName>
    </submittedName>
</protein>
<evidence type="ECO:0000313" key="5">
    <source>
        <dbReference type="Proteomes" id="UP000662986"/>
    </source>
</evidence>
<dbReference type="Gene3D" id="3.40.50.1820">
    <property type="entry name" value="alpha/beta hydrolase"/>
    <property type="match status" value="1"/>
</dbReference>
<dbReference type="GO" id="GO:0016787">
    <property type="term" value="F:hydrolase activity"/>
    <property type="evidence" value="ECO:0007669"/>
    <property type="project" value="UniProtKB-KW"/>
</dbReference>
<proteinExistence type="inferred from homology"/>
<keyword evidence="5" id="KW-1185">Reference proteome</keyword>
<gene>
    <name evidence="4" type="ORF">JWS13_43350</name>
</gene>
<keyword evidence="2 4" id="KW-0378">Hydrolase</keyword>
<dbReference type="Proteomes" id="UP000662986">
    <property type="component" value="Chromosome"/>
</dbReference>
<comment type="similarity">
    <text evidence="1">Belongs to the 'GDXG' lipolytic enzyme family.</text>
</comment>
<dbReference type="EMBL" id="CP070619">
    <property type="protein sequence ID" value="QSE94963.1"/>
    <property type="molecule type" value="Genomic_DNA"/>
</dbReference>
<dbReference type="PROSITE" id="PS01173">
    <property type="entry name" value="LIPASE_GDXG_HIS"/>
    <property type="match status" value="1"/>
</dbReference>
<dbReference type="PANTHER" id="PTHR48081:SF30">
    <property type="entry name" value="ACETYL-HYDROLASE LIPR-RELATED"/>
    <property type="match status" value="1"/>
</dbReference>
<evidence type="ECO:0000259" key="3">
    <source>
        <dbReference type="Pfam" id="PF07859"/>
    </source>
</evidence>
<name>A0A974WBQ3_9NOCA</name>
<dbReference type="InterPro" id="IPR050300">
    <property type="entry name" value="GDXG_lipolytic_enzyme"/>
</dbReference>
<organism evidence="4 5">
    <name type="scientific">Rhodococcus pseudokoreensis</name>
    <dbReference type="NCBI Taxonomy" id="2811421"/>
    <lineage>
        <taxon>Bacteria</taxon>
        <taxon>Bacillati</taxon>
        <taxon>Actinomycetota</taxon>
        <taxon>Actinomycetes</taxon>
        <taxon>Mycobacteriales</taxon>
        <taxon>Nocardiaceae</taxon>
        <taxon>Rhodococcus</taxon>
    </lineage>
</organism>
<evidence type="ECO:0000313" key="4">
    <source>
        <dbReference type="EMBL" id="QSE94963.1"/>
    </source>
</evidence>
<dbReference type="InterPro" id="IPR029058">
    <property type="entry name" value="AB_hydrolase_fold"/>
</dbReference>
<sequence length="321" mass="34723">MASTESGYLAELYSSWTERAAAQPDMSLAANREMLEEWHRATVEPTGVRYEEIDADGVPSMWCVPSGGAMDRAVLYLHGGGFLFWSRHSHRKLAGHLAKAVGAPVLVPDYRRAPKHPVPAQLEDAVTVYRWLRQQGIDAQHIATAGDSAGGNLCIAVALEQIADGDAPPAAIMPISPWLDMELGSASLDTNAEHDLTVNRAMLETIRRLAVPDDAISNPSINLLYADPTGLPPILIHVSSHEALLDDSIRFAAKARSAGVDVTVETEPGMQHIYPCLAGRAPEADRAIERMGSWVRPLLGLTMPPHAGEQNEPLTHSTWAS</sequence>
<reference evidence="4 5" key="2">
    <citation type="journal article" date="2022" name="Arch. Microbiol.">
        <title>Rhodococcus pseudokoreensis sp. nov. isolated from the rhizosphere of young M26 apple rootstocks.</title>
        <authorList>
            <person name="Kampfer P."/>
            <person name="Glaeser S.P."/>
            <person name="Blom J."/>
            <person name="Wolf J."/>
            <person name="Benning S."/>
            <person name="Schloter M."/>
            <person name="Neumann-Schaal M."/>
        </authorList>
    </citation>
    <scope>NUCLEOTIDE SEQUENCE [LARGE SCALE GENOMIC DNA]</scope>
    <source>
        <strain evidence="4 5">R79</strain>
    </source>
</reference>
<dbReference type="InterPro" id="IPR002168">
    <property type="entry name" value="Lipase_GDXG_HIS_AS"/>
</dbReference>
<dbReference type="Pfam" id="PF07859">
    <property type="entry name" value="Abhydrolase_3"/>
    <property type="match status" value="1"/>
</dbReference>
<dbReference type="InterPro" id="IPR013094">
    <property type="entry name" value="AB_hydrolase_3"/>
</dbReference>
<feature type="domain" description="Alpha/beta hydrolase fold-3" evidence="3">
    <location>
        <begin position="74"/>
        <end position="274"/>
    </location>
</feature>
<dbReference type="PANTHER" id="PTHR48081">
    <property type="entry name" value="AB HYDROLASE SUPERFAMILY PROTEIN C4A8.06C"/>
    <property type="match status" value="1"/>
</dbReference>
<dbReference type="SUPFAM" id="SSF53474">
    <property type="entry name" value="alpha/beta-Hydrolases"/>
    <property type="match status" value="1"/>
</dbReference>
<evidence type="ECO:0000256" key="1">
    <source>
        <dbReference type="ARBA" id="ARBA00010515"/>
    </source>
</evidence>
<evidence type="ECO:0000256" key="2">
    <source>
        <dbReference type="ARBA" id="ARBA00022801"/>
    </source>
</evidence>
<accession>A0A974WBQ3</accession>
<dbReference type="RefSeq" id="WP_206011231.1">
    <property type="nucleotide sequence ID" value="NZ_CP070619.1"/>
</dbReference>
<reference evidence="4 5" key="1">
    <citation type="journal article" date="2021" name="Microbiol. Resour. Announc.">
        <title>Complete Genome Sequences of Two Rhodococcus sp. Strains with Large and Linear Chromosomes, Isolated from Apple Rhizosphere.</title>
        <authorList>
            <person name="Benning S."/>
            <person name="Brugnone N."/>
            <person name="Siani R."/>
            <person name="Kublik S."/>
            <person name="Schloter M."/>
            <person name="Rad V."/>
        </authorList>
    </citation>
    <scope>NUCLEOTIDE SEQUENCE [LARGE SCALE GENOMIC DNA]</scope>
    <source>
        <strain evidence="4 5">R79</strain>
    </source>
</reference>